<evidence type="ECO:0000256" key="1">
    <source>
        <dbReference type="ARBA" id="ARBA00022737"/>
    </source>
</evidence>
<dbReference type="HOGENOM" id="CLU_449303_0_0_1"/>
<dbReference type="PANTHER" id="PTHR11246">
    <property type="entry name" value="PRE-MRNA SPLICING FACTOR"/>
    <property type="match status" value="1"/>
</dbReference>
<dbReference type="KEGG" id="cme:CYME_CMK252C"/>
<dbReference type="Gene3D" id="1.25.40.10">
    <property type="entry name" value="Tetratricopeptide repeat domain"/>
    <property type="match status" value="2"/>
</dbReference>
<name>M1V8F8_CYAM1</name>
<proteinExistence type="predicted"/>
<evidence type="ECO:0000313" key="4">
    <source>
        <dbReference type="Proteomes" id="UP000007014"/>
    </source>
</evidence>
<protein>
    <submittedName>
        <fullName evidence="3">Uncharacterized protein</fullName>
    </submittedName>
</protein>
<dbReference type="GeneID" id="16994222"/>
<dbReference type="OrthoDB" id="10469330at2759"/>
<gene>
    <name evidence="3" type="ORF">CYME_CMK252C</name>
</gene>
<feature type="region of interest" description="Disordered" evidence="2">
    <location>
        <begin position="1"/>
        <end position="52"/>
    </location>
</feature>
<organism evidence="3 4">
    <name type="scientific">Cyanidioschyzon merolae (strain NIES-3377 / 10D)</name>
    <name type="common">Unicellular red alga</name>
    <dbReference type="NCBI Taxonomy" id="280699"/>
    <lineage>
        <taxon>Eukaryota</taxon>
        <taxon>Rhodophyta</taxon>
        <taxon>Bangiophyceae</taxon>
        <taxon>Cyanidiales</taxon>
        <taxon>Cyanidiaceae</taxon>
        <taxon>Cyanidioschyzon</taxon>
    </lineage>
</organism>
<dbReference type="EMBL" id="AP006493">
    <property type="protein sequence ID" value="BAM80599.1"/>
    <property type="molecule type" value="Genomic_DNA"/>
</dbReference>
<keyword evidence="1" id="KW-0677">Repeat</keyword>
<dbReference type="AlphaFoldDB" id="M1V8F8"/>
<reference evidence="3 4" key="1">
    <citation type="journal article" date="2004" name="Nature">
        <title>Genome sequence of the ultrasmall unicellular red alga Cyanidioschyzon merolae 10D.</title>
        <authorList>
            <person name="Matsuzaki M."/>
            <person name="Misumi O."/>
            <person name="Shin-i T."/>
            <person name="Maruyama S."/>
            <person name="Takahara M."/>
            <person name="Miyagishima S."/>
            <person name="Mori T."/>
            <person name="Nishida K."/>
            <person name="Yagisawa F."/>
            <person name="Nishida K."/>
            <person name="Yoshida Y."/>
            <person name="Nishimura Y."/>
            <person name="Nakao S."/>
            <person name="Kobayashi T."/>
            <person name="Momoyama Y."/>
            <person name="Higashiyama T."/>
            <person name="Minoda A."/>
            <person name="Sano M."/>
            <person name="Nomoto H."/>
            <person name="Oishi K."/>
            <person name="Hayashi H."/>
            <person name="Ohta F."/>
            <person name="Nishizaka S."/>
            <person name="Haga S."/>
            <person name="Miura S."/>
            <person name="Morishita T."/>
            <person name="Kabeya Y."/>
            <person name="Terasawa K."/>
            <person name="Suzuki Y."/>
            <person name="Ishii Y."/>
            <person name="Asakawa S."/>
            <person name="Takano H."/>
            <person name="Ohta N."/>
            <person name="Kuroiwa H."/>
            <person name="Tanaka K."/>
            <person name="Shimizu N."/>
            <person name="Sugano S."/>
            <person name="Sato N."/>
            <person name="Nozaki H."/>
            <person name="Ogasawara N."/>
            <person name="Kohara Y."/>
            <person name="Kuroiwa T."/>
        </authorList>
    </citation>
    <scope>NUCLEOTIDE SEQUENCE [LARGE SCALE GENOMIC DNA]</scope>
    <source>
        <strain evidence="3 4">10D</strain>
    </source>
</reference>
<keyword evidence="4" id="KW-1185">Reference proteome</keyword>
<dbReference type="InterPro" id="IPR045075">
    <property type="entry name" value="Syf1-like"/>
</dbReference>
<reference evidence="3 4" key="2">
    <citation type="journal article" date="2007" name="BMC Biol.">
        <title>A 100%-complete sequence reveals unusually simple genomic features in the hot-spring red alga Cyanidioschyzon merolae.</title>
        <authorList>
            <person name="Nozaki H."/>
            <person name="Takano H."/>
            <person name="Misumi O."/>
            <person name="Terasawa K."/>
            <person name="Matsuzaki M."/>
            <person name="Maruyama S."/>
            <person name="Nishida K."/>
            <person name="Yagisawa F."/>
            <person name="Yoshida Y."/>
            <person name="Fujiwara T."/>
            <person name="Takio S."/>
            <person name="Tamura K."/>
            <person name="Chung S.J."/>
            <person name="Nakamura S."/>
            <person name="Kuroiwa H."/>
            <person name="Tanaka K."/>
            <person name="Sato N."/>
            <person name="Kuroiwa T."/>
        </authorList>
    </citation>
    <scope>NUCLEOTIDE SEQUENCE [LARGE SCALE GENOMIC DNA]</scope>
    <source>
        <strain evidence="3 4">10D</strain>
    </source>
</reference>
<accession>M1V8F8</accession>
<dbReference type="RefSeq" id="XP_005536635.1">
    <property type="nucleotide sequence ID" value="XM_005536578.1"/>
</dbReference>
<sequence length="608" mass="69566">MLATGNASKQEKRPPSGSAFERGRRKRSTTYTSRTKLRKPESPTDEFGTAEPGSWASLVKSRPGSVALWLKYAASETQKRGPEAGREVLEQALQSRDLYRQEALWRALATKYQTCYEAALKKIRQAIQLLPRSASLWELYTELRYFPSEVLVRCPLDECSDADDRTQVPLFVHFEQEWLTALQETHASLEEKEHVYLIWAATLRRLQNTQASSCSRAENLETAARDFPEKNIDAVARASSGETIAHAVLLRGARCLRSARLWKYFLESAVSLSGNDDLALLEEAMCSVPPLRNDSWFCDVLRARRERWALERDTRTLASHVERFPTDPEAWLMFAEHYRSVYADETQAEAILLTFLQYGFSQAPGDSVARFIATLLDQSWSRTRSLARVRAFQESALACASDRAARDAIFRESLRFERYKAVCLERCRELFRRWLAEAPHLASVWASWAQLEREVAKVPANAVLVLQVAVDLFHEAFELHPSGDAMCRQRQMLQILALWRSLIDSRLAECSDPQQQQDALRSAYRVLLNRYSNSLAVVCSYAALEAFTGEGGLDSALEFLRQRRLEEHWPPEDQLRLTEFVAALRRTHAAVSRRIRARLWQDIRDPSD</sequence>
<dbReference type="SUPFAM" id="SSF48452">
    <property type="entry name" value="TPR-like"/>
    <property type="match status" value="1"/>
</dbReference>
<dbReference type="GO" id="GO:0000398">
    <property type="term" value="P:mRNA splicing, via spliceosome"/>
    <property type="evidence" value="ECO:0007669"/>
    <property type="project" value="InterPro"/>
</dbReference>
<evidence type="ECO:0000256" key="2">
    <source>
        <dbReference type="SAM" id="MobiDB-lite"/>
    </source>
</evidence>
<dbReference type="Gramene" id="CMK252CT">
    <property type="protein sequence ID" value="CMK252CT"/>
    <property type="gene ID" value="CMK252C"/>
</dbReference>
<dbReference type="Proteomes" id="UP000007014">
    <property type="component" value="Chromosome 11"/>
</dbReference>
<evidence type="ECO:0000313" key="3">
    <source>
        <dbReference type="EMBL" id="BAM80599.1"/>
    </source>
</evidence>
<dbReference type="InterPro" id="IPR011990">
    <property type="entry name" value="TPR-like_helical_dom_sf"/>
</dbReference>